<feature type="compositionally biased region" description="Polar residues" evidence="1">
    <location>
        <begin position="148"/>
        <end position="168"/>
    </location>
</feature>
<feature type="compositionally biased region" description="Acidic residues" evidence="1">
    <location>
        <begin position="312"/>
        <end position="322"/>
    </location>
</feature>
<dbReference type="Gene3D" id="3.40.630.30">
    <property type="match status" value="1"/>
</dbReference>
<dbReference type="CDD" id="cd04301">
    <property type="entry name" value="NAT_SF"/>
    <property type="match status" value="1"/>
</dbReference>
<dbReference type="Proteomes" id="UP000308652">
    <property type="component" value="Unassembled WGS sequence"/>
</dbReference>
<feature type="compositionally biased region" description="Low complexity" evidence="1">
    <location>
        <begin position="300"/>
        <end position="311"/>
    </location>
</feature>
<feature type="compositionally biased region" description="Basic and acidic residues" evidence="1">
    <location>
        <begin position="169"/>
        <end position="179"/>
    </location>
</feature>
<evidence type="ECO:0000313" key="4">
    <source>
        <dbReference type="Proteomes" id="UP000308652"/>
    </source>
</evidence>
<feature type="region of interest" description="Disordered" evidence="1">
    <location>
        <begin position="148"/>
        <end position="322"/>
    </location>
</feature>
<dbReference type="PROSITE" id="PS51186">
    <property type="entry name" value="GNAT"/>
    <property type="match status" value="1"/>
</dbReference>
<dbReference type="Pfam" id="PF00583">
    <property type="entry name" value="Acetyltransf_1"/>
    <property type="match status" value="1"/>
</dbReference>
<feature type="domain" description="N-acetyltransferase" evidence="2">
    <location>
        <begin position="1"/>
        <end position="103"/>
    </location>
</feature>
<evidence type="ECO:0000256" key="1">
    <source>
        <dbReference type="SAM" id="MobiDB-lite"/>
    </source>
</evidence>
<dbReference type="SUPFAM" id="SSF55729">
    <property type="entry name" value="Acyl-CoA N-acyltransferases (Nat)"/>
    <property type="match status" value="1"/>
</dbReference>
<dbReference type="EMBL" id="ML213594">
    <property type="protein sequence ID" value="TFK41630.1"/>
    <property type="molecule type" value="Genomic_DNA"/>
</dbReference>
<dbReference type="OrthoDB" id="64477at2759"/>
<name>A0A5C3M8Q5_9AGAR</name>
<dbReference type="InterPro" id="IPR016181">
    <property type="entry name" value="Acyl_CoA_acyltransferase"/>
</dbReference>
<dbReference type="GO" id="GO:0016747">
    <property type="term" value="F:acyltransferase activity, transferring groups other than amino-acyl groups"/>
    <property type="evidence" value="ECO:0007669"/>
    <property type="project" value="InterPro"/>
</dbReference>
<organism evidence="3 4">
    <name type="scientific">Crucibulum laeve</name>
    <dbReference type="NCBI Taxonomy" id="68775"/>
    <lineage>
        <taxon>Eukaryota</taxon>
        <taxon>Fungi</taxon>
        <taxon>Dikarya</taxon>
        <taxon>Basidiomycota</taxon>
        <taxon>Agaricomycotina</taxon>
        <taxon>Agaricomycetes</taxon>
        <taxon>Agaricomycetidae</taxon>
        <taxon>Agaricales</taxon>
        <taxon>Agaricineae</taxon>
        <taxon>Nidulariaceae</taxon>
        <taxon>Crucibulum</taxon>
    </lineage>
</organism>
<reference evidence="3 4" key="1">
    <citation type="journal article" date="2019" name="Nat. Ecol. Evol.">
        <title>Megaphylogeny resolves global patterns of mushroom evolution.</title>
        <authorList>
            <person name="Varga T."/>
            <person name="Krizsan K."/>
            <person name="Foldi C."/>
            <person name="Dima B."/>
            <person name="Sanchez-Garcia M."/>
            <person name="Sanchez-Ramirez S."/>
            <person name="Szollosi G.J."/>
            <person name="Szarkandi J.G."/>
            <person name="Papp V."/>
            <person name="Albert L."/>
            <person name="Andreopoulos W."/>
            <person name="Angelini C."/>
            <person name="Antonin V."/>
            <person name="Barry K.W."/>
            <person name="Bougher N.L."/>
            <person name="Buchanan P."/>
            <person name="Buyck B."/>
            <person name="Bense V."/>
            <person name="Catcheside P."/>
            <person name="Chovatia M."/>
            <person name="Cooper J."/>
            <person name="Damon W."/>
            <person name="Desjardin D."/>
            <person name="Finy P."/>
            <person name="Geml J."/>
            <person name="Haridas S."/>
            <person name="Hughes K."/>
            <person name="Justo A."/>
            <person name="Karasinski D."/>
            <person name="Kautmanova I."/>
            <person name="Kiss B."/>
            <person name="Kocsube S."/>
            <person name="Kotiranta H."/>
            <person name="LaButti K.M."/>
            <person name="Lechner B.E."/>
            <person name="Liimatainen K."/>
            <person name="Lipzen A."/>
            <person name="Lukacs Z."/>
            <person name="Mihaltcheva S."/>
            <person name="Morgado L.N."/>
            <person name="Niskanen T."/>
            <person name="Noordeloos M.E."/>
            <person name="Ohm R.A."/>
            <person name="Ortiz-Santana B."/>
            <person name="Ovrebo C."/>
            <person name="Racz N."/>
            <person name="Riley R."/>
            <person name="Savchenko A."/>
            <person name="Shiryaev A."/>
            <person name="Soop K."/>
            <person name="Spirin V."/>
            <person name="Szebenyi C."/>
            <person name="Tomsovsky M."/>
            <person name="Tulloss R.E."/>
            <person name="Uehling J."/>
            <person name="Grigoriev I.V."/>
            <person name="Vagvolgyi C."/>
            <person name="Papp T."/>
            <person name="Martin F.M."/>
            <person name="Miettinen O."/>
            <person name="Hibbett D.S."/>
            <person name="Nagy L.G."/>
        </authorList>
    </citation>
    <scope>NUCLEOTIDE SEQUENCE [LARGE SCALE GENOMIC DNA]</scope>
    <source>
        <strain evidence="3 4">CBS 166.37</strain>
    </source>
</reference>
<evidence type="ECO:0000313" key="3">
    <source>
        <dbReference type="EMBL" id="TFK41630.1"/>
    </source>
</evidence>
<accession>A0A5C3M8Q5</accession>
<dbReference type="AlphaFoldDB" id="A0A5C3M8Q5"/>
<keyword evidence="4" id="KW-1185">Reference proteome</keyword>
<protein>
    <recommendedName>
        <fullName evidence="2">N-acetyltransferase domain-containing protein</fullName>
    </recommendedName>
</protein>
<proteinExistence type="predicted"/>
<gene>
    <name evidence="3" type="ORF">BDQ12DRAFT_599550</name>
</gene>
<dbReference type="InterPro" id="IPR000182">
    <property type="entry name" value="GNAT_dom"/>
</dbReference>
<feature type="compositionally biased region" description="Low complexity" evidence="1">
    <location>
        <begin position="255"/>
        <end position="282"/>
    </location>
</feature>
<sequence length="322" mass="35783">MPSQNYADPLHVGELSLGIILLPEHRGKGYARQVVQQALKVAFSDHTCHRVQVVIIGGANKERNLKLFTHAGFSHEGTRERAFCHPYDHNTWKDVTYMGILATDWLIPDVRRQRFKAPQSLWDELLSRHQREREELIQWDEKRNPTANSLKRTLSTETLRGGLSVQSRSDVEGGDKDVDISTPNESKANPFDDPYSSSASSALYNKKRKLEGKRKDVDEREYNSSDDDDGSVWGAPSLSSLRQIRAQKETEMGLSSGMGARVRSGSVSGASESSHTHSGFSSSPPPPSDTESRHSWDMLDSASDSGDVFSASDDDDVSCSFL</sequence>
<feature type="compositionally biased region" description="Basic and acidic residues" evidence="1">
    <location>
        <begin position="213"/>
        <end position="223"/>
    </location>
</feature>
<evidence type="ECO:0000259" key="2">
    <source>
        <dbReference type="PROSITE" id="PS51186"/>
    </source>
</evidence>